<organism evidence="3 4">
    <name type="scientific">[Haemophilus] felis</name>
    <dbReference type="NCBI Taxonomy" id="123822"/>
    <lineage>
        <taxon>Bacteria</taxon>
        <taxon>Pseudomonadati</taxon>
        <taxon>Pseudomonadota</taxon>
        <taxon>Gammaproteobacteria</taxon>
        <taxon>Pasteurellales</taxon>
        <taxon>Pasteurellaceae</taxon>
    </lineage>
</organism>
<dbReference type="EMBL" id="MUYB01000006">
    <property type="protein sequence ID" value="OOS06972.1"/>
    <property type="molecule type" value="Genomic_DNA"/>
</dbReference>
<accession>A0A1T0BAH6</accession>
<proteinExistence type="predicted"/>
<evidence type="ECO:0000256" key="2">
    <source>
        <dbReference type="SAM" id="SignalP"/>
    </source>
</evidence>
<keyword evidence="1 2" id="KW-0732">Signal</keyword>
<comment type="caution">
    <text evidence="3">The sequence shown here is derived from an EMBL/GenBank/DDBJ whole genome shotgun (WGS) entry which is preliminary data.</text>
</comment>
<dbReference type="InterPro" id="IPR005519">
    <property type="entry name" value="Acid_phosphat_B-like"/>
</dbReference>
<dbReference type="SFLD" id="SFLDS00003">
    <property type="entry name" value="Haloacid_Dehalogenase"/>
    <property type="match status" value="1"/>
</dbReference>
<dbReference type="Proteomes" id="UP000190023">
    <property type="component" value="Unassembled WGS sequence"/>
</dbReference>
<dbReference type="InterPro" id="IPR023214">
    <property type="entry name" value="HAD_sf"/>
</dbReference>
<dbReference type="Pfam" id="PF03767">
    <property type="entry name" value="Acid_phosphat_B"/>
    <property type="match status" value="1"/>
</dbReference>
<feature type="signal peptide" evidence="2">
    <location>
        <begin position="1"/>
        <end position="26"/>
    </location>
</feature>
<dbReference type="GO" id="GO:0009279">
    <property type="term" value="C:cell outer membrane"/>
    <property type="evidence" value="ECO:0007669"/>
    <property type="project" value="InterPro"/>
</dbReference>
<keyword evidence="3" id="KW-0449">Lipoprotein</keyword>
<dbReference type="PIRSF" id="PIRSF019271">
    <property type="entry name" value="Acid_Ptase_C"/>
    <property type="match status" value="1"/>
</dbReference>
<feature type="chain" id="PRO_5010566141" evidence="2">
    <location>
        <begin position="27"/>
        <end position="272"/>
    </location>
</feature>
<dbReference type="AlphaFoldDB" id="A0A1T0BAH6"/>
<dbReference type="SUPFAM" id="SSF56784">
    <property type="entry name" value="HAD-like"/>
    <property type="match status" value="1"/>
</dbReference>
<reference evidence="3 4" key="1">
    <citation type="submission" date="2017-02" db="EMBL/GenBank/DDBJ databases">
        <title>Draft genome sequence of Haemophilus felis CCUG 31170 type strain.</title>
        <authorList>
            <person name="Engstrom-Jakobsson H."/>
            <person name="Salva-Serra F."/>
            <person name="Thorell K."/>
            <person name="Gonzales-Siles L."/>
            <person name="Karlsson R."/>
            <person name="Boulund F."/>
            <person name="Engstrand L."/>
            <person name="Kristiansson E."/>
            <person name="Moore E."/>
        </authorList>
    </citation>
    <scope>NUCLEOTIDE SEQUENCE [LARGE SCALE GENOMIC DNA]</scope>
    <source>
        <strain evidence="3 4">CCUG 31170</strain>
    </source>
</reference>
<dbReference type="OrthoDB" id="395856at2"/>
<dbReference type="InterPro" id="IPR036412">
    <property type="entry name" value="HAD-like_sf"/>
</dbReference>
<dbReference type="Gene3D" id="3.40.50.1000">
    <property type="entry name" value="HAD superfamily/HAD-like"/>
    <property type="match status" value="1"/>
</dbReference>
<name>A0A1T0BAH6_9PAST</name>
<protein>
    <submittedName>
        <fullName evidence="3">5'-nucleotidase, lipoprotein e(P4) family</fullName>
    </submittedName>
</protein>
<dbReference type="STRING" id="123822.B0188_01685"/>
<gene>
    <name evidence="3" type="ORF">B0188_01685</name>
</gene>
<dbReference type="InterPro" id="IPR006423">
    <property type="entry name" value="Lipo_e_P4"/>
</dbReference>
<dbReference type="CDD" id="cd07534">
    <property type="entry name" value="HAD_CAP"/>
    <property type="match status" value="1"/>
</dbReference>
<dbReference type="PROSITE" id="PS51257">
    <property type="entry name" value="PROKAR_LIPOPROTEIN"/>
    <property type="match status" value="1"/>
</dbReference>
<dbReference type="PANTHER" id="PTHR31284">
    <property type="entry name" value="ACID PHOSPHATASE-LIKE PROTEIN"/>
    <property type="match status" value="1"/>
</dbReference>
<sequence length="272" mass="30291">MKKLKLTLVSMSAMLLLSACSNQQMAEKANVEKLQQQAVLGLVWTQQSGEYAALAHQAFNSAKVAFDQAKAAKGKKKAVVVDLDETMIDNSAYAGWQIKTGQDFSPETWTKWVNARQSAAIPGAVEFSNYVNANGGTVFFVSNRRDDVEKEGTVDDMKRLGFTGVNEKTLLLKKAKSNKSLRFKQVEDMGYEIVVFVGDNLNDFGDETYKKSNAERRSFVAKNSQQFGKKFIILPNDNYGDWVGGLDKNYYKGNGQSKLDIRNNAIHAWDGK</sequence>
<keyword evidence="4" id="KW-1185">Reference proteome</keyword>
<evidence type="ECO:0000256" key="1">
    <source>
        <dbReference type="ARBA" id="ARBA00022729"/>
    </source>
</evidence>
<dbReference type="SFLD" id="SFLDG01125">
    <property type="entry name" value="C1.1:_Acid_Phosphatase_Like"/>
    <property type="match status" value="1"/>
</dbReference>
<dbReference type="NCBIfam" id="TIGR01533">
    <property type="entry name" value="lipo_e_P4"/>
    <property type="match status" value="1"/>
</dbReference>
<evidence type="ECO:0000313" key="4">
    <source>
        <dbReference type="Proteomes" id="UP000190023"/>
    </source>
</evidence>
<dbReference type="PANTHER" id="PTHR31284:SF10">
    <property type="entry name" value="ACID PHOSPHATASE-LIKE PROTEIN"/>
    <property type="match status" value="1"/>
</dbReference>
<evidence type="ECO:0000313" key="3">
    <source>
        <dbReference type="EMBL" id="OOS06972.1"/>
    </source>
</evidence>